<accession>X1LP27</accession>
<name>X1LP27_9ZZZZ</name>
<dbReference type="EMBL" id="BARV01019888">
    <property type="protein sequence ID" value="GAI21102.1"/>
    <property type="molecule type" value="Genomic_DNA"/>
</dbReference>
<gene>
    <name evidence="1" type="ORF">S06H3_33336</name>
</gene>
<dbReference type="AlphaFoldDB" id="X1LP27"/>
<reference evidence="1" key="1">
    <citation type="journal article" date="2014" name="Front. Microbiol.">
        <title>High frequency of phylogenetically diverse reductive dehalogenase-homologous genes in deep subseafloor sedimentary metagenomes.</title>
        <authorList>
            <person name="Kawai M."/>
            <person name="Futagami T."/>
            <person name="Toyoda A."/>
            <person name="Takaki Y."/>
            <person name="Nishi S."/>
            <person name="Hori S."/>
            <person name="Arai W."/>
            <person name="Tsubouchi T."/>
            <person name="Morono Y."/>
            <person name="Uchiyama I."/>
            <person name="Ito T."/>
            <person name="Fujiyama A."/>
            <person name="Inagaki F."/>
            <person name="Takami H."/>
        </authorList>
    </citation>
    <scope>NUCLEOTIDE SEQUENCE</scope>
    <source>
        <strain evidence="1">Expedition CK06-06</strain>
    </source>
</reference>
<comment type="caution">
    <text evidence="1">The sequence shown here is derived from an EMBL/GenBank/DDBJ whole genome shotgun (WGS) entry which is preliminary data.</text>
</comment>
<organism evidence="1">
    <name type="scientific">marine sediment metagenome</name>
    <dbReference type="NCBI Taxonomy" id="412755"/>
    <lineage>
        <taxon>unclassified sequences</taxon>
        <taxon>metagenomes</taxon>
        <taxon>ecological metagenomes</taxon>
    </lineage>
</organism>
<protein>
    <submittedName>
        <fullName evidence="1">Uncharacterized protein</fullName>
    </submittedName>
</protein>
<evidence type="ECO:0000313" key="1">
    <source>
        <dbReference type="EMBL" id="GAI21102.1"/>
    </source>
</evidence>
<sequence length="61" mass="7098">MPPIAWAKLGWHSERVIVYPSWVQRQLGRDRAKTGQACLVYFFGDTNAESERQSQRAGKYR</sequence>
<proteinExistence type="predicted"/>